<keyword evidence="2" id="KW-0285">Flavoprotein</keyword>
<dbReference type="PANTHER" id="PTHR46972:SF1">
    <property type="entry name" value="FAD DEPENDENT OXIDOREDUCTASE DOMAIN-CONTAINING PROTEIN"/>
    <property type="match status" value="1"/>
</dbReference>
<dbReference type="GO" id="GO:0004497">
    <property type="term" value="F:monooxygenase activity"/>
    <property type="evidence" value="ECO:0007669"/>
    <property type="project" value="UniProtKB-KW"/>
</dbReference>
<keyword evidence="4" id="KW-0560">Oxidoreductase</keyword>
<protein>
    <submittedName>
        <fullName evidence="8">Uu.00g073600.m01.CDS01</fullName>
    </submittedName>
</protein>
<accession>A0AAI8YP06</accession>
<dbReference type="EMBL" id="CAUWAG010000018">
    <property type="protein sequence ID" value="CAJ2511735.1"/>
    <property type="molecule type" value="Genomic_DNA"/>
</dbReference>
<evidence type="ECO:0000313" key="9">
    <source>
        <dbReference type="Proteomes" id="UP001295740"/>
    </source>
</evidence>
<keyword evidence="6" id="KW-0812">Transmembrane</keyword>
<comment type="pathway">
    <text evidence="1">Secondary metabolite biosynthesis.</text>
</comment>
<evidence type="ECO:0000256" key="6">
    <source>
        <dbReference type="SAM" id="Phobius"/>
    </source>
</evidence>
<dbReference type="SUPFAM" id="SSF51905">
    <property type="entry name" value="FAD/NAD(P)-binding domain"/>
    <property type="match status" value="1"/>
</dbReference>
<evidence type="ECO:0000256" key="3">
    <source>
        <dbReference type="ARBA" id="ARBA00022827"/>
    </source>
</evidence>
<evidence type="ECO:0000313" key="8">
    <source>
        <dbReference type="EMBL" id="CAJ2511735.1"/>
    </source>
</evidence>
<comment type="caution">
    <text evidence="8">The sequence shown here is derived from an EMBL/GenBank/DDBJ whole genome shotgun (WGS) entry which is preliminary data.</text>
</comment>
<keyword evidence="3" id="KW-0274">FAD</keyword>
<keyword evidence="9" id="KW-1185">Reference proteome</keyword>
<evidence type="ECO:0000259" key="7">
    <source>
        <dbReference type="Pfam" id="PF01494"/>
    </source>
</evidence>
<dbReference type="Gene3D" id="3.50.50.60">
    <property type="entry name" value="FAD/NAD(P)-binding domain"/>
    <property type="match status" value="1"/>
</dbReference>
<dbReference type="PANTHER" id="PTHR46972">
    <property type="entry name" value="MONOOXYGENASE ASQM-RELATED"/>
    <property type="match status" value="1"/>
</dbReference>
<dbReference type="AlphaFoldDB" id="A0AAI8YP06"/>
<evidence type="ECO:0000256" key="5">
    <source>
        <dbReference type="ARBA" id="ARBA00023033"/>
    </source>
</evidence>
<gene>
    <name evidence="8" type="ORF">KHLLAP_LOCUS12203</name>
</gene>
<proteinExistence type="predicted"/>
<name>A0AAI8YP06_9PEZI</name>
<evidence type="ECO:0000256" key="1">
    <source>
        <dbReference type="ARBA" id="ARBA00005179"/>
    </source>
</evidence>
<dbReference type="InterPro" id="IPR002938">
    <property type="entry name" value="FAD-bd"/>
</dbReference>
<keyword evidence="6" id="KW-1133">Transmembrane helix</keyword>
<dbReference type="Pfam" id="PF01494">
    <property type="entry name" value="FAD_binding_3"/>
    <property type="match status" value="1"/>
</dbReference>
<keyword evidence="6" id="KW-0472">Membrane</keyword>
<feature type="transmembrane region" description="Helical" evidence="6">
    <location>
        <begin position="391"/>
        <end position="410"/>
    </location>
</feature>
<evidence type="ECO:0000256" key="2">
    <source>
        <dbReference type="ARBA" id="ARBA00022630"/>
    </source>
</evidence>
<organism evidence="8 9">
    <name type="scientific">Anthostomella pinea</name>
    <dbReference type="NCBI Taxonomy" id="933095"/>
    <lineage>
        <taxon>Eukaryota</taxon>
        <taxon>Fungi</taxon>
        <taxon>Dikarya</taxon>
        <taxon>Ascomycota</taxon>
        <taxon>Pezizomycotina</taxon>
        <taxon>Sordariomycetes</taxon>
        <taxon>Xylariomycetidae</taxon>
        <taxon>Xylariales</taxon>
        <taxon>Xylariaceae</taxon>
        <taxon>Anthostomella</taxon>
    </lineage>
</organism>
<dbReference type="Proteomes" id="UP001295740">
    <property type="component" value="Unassembled WGS sequence"/>
</dbReference>
<reference evidence="8" key="1">
    <citation type="submission" date="2023-10" db="EMBL/GenBank/DDBJ databases">
        <authorList>
            <person name="Hackl T."/>
        </authorList>
    </citation>
    <scope>NUCLEOTIDE SEQUENCE</scope>
</reference>
<feature type="domain" description="FAD-binding" evidence="7">
    <location>
        <begin position="5"/>
        <end position="330"/>
    </location>
</feature>
<dbReference type="InterPro" id="IPR036188">
    <property type="entry name" value="FAD/NAD-bd_sf"/>
</dbReference>
<evidence type="ECO:0000256" key="4">
    <source>
        <dbReference type="ARBA" id="ARBA00023002"/>
    </source>
</evidence>
<keyword evidence="5" id="KW-0503">Monooxygenase</keyword>
<dbReference type="GO" id="GO:0071949">
    <property type="term" value="F:FAD binding"/>
    <property type="evidence" value="ECO:0007669"/>
    <property type="project" value="InterPro"/>
</dbReference>
<dbReference type="PRINTS" id="PR00420">
    <property type="entry name" value="RNGMNOXGNASE"/>
</dbReference>
<sequence>MTTSKIAIIGAGPAGCMLARLLSLSKISVTVYESDESPNYRSQGGTLDLHPETGLAAIKEAQLWDEYLKEARFDGQYMLFCDQNLRKFVEVSAGDAKHIGERPEIDRFHLRRILTESLPEDTVKWGHRLKRVEEGGRLVFEHTTESGFDLVVGCEGAWSKVRNFIAPTVEPRYTGIGYHDLSIPDAETMAPAVYKYVNRGSVFAHSTGRQVSVQQMGDGSIRVGCSSVRSEDWMRTCGYDPRDLEQTKKALLAEMHDYCPQLREAVEKTQGACEPRTLFQLPVGWRWEHRRGVTIIGDAAHLMTPFAGEGVNVALDDARKLAASIARSVRAGDGGDADELDRQVRAFEDEMFPRMERYQRQTDEVKQLWLFTEGDVSKVVPKVMVSHMRMVLPAVVIPLVSVLAHLWWWFVNMRLFG</sequence>